<protein>
    <submittedName>
        <fullName evidence="6">Transcriptional regulator</fullName>
    </submittedName>
</protein>
<dbReference type="InterPro" id="IPR001387">
    <property type="entry name" value="Cro/C1-type_HTH"/>
</dbReference>
<dbReference type="Gene3D" id="1.10.260.40">
    <property type="entry name" value="lambda repressor-like DNA-binding domains"/>
    <property type="match status" value="1"/>
</dbReference>
<dbReference type="InterPro" id="IPR046335">
    <property type="entry name" value="LacI/GalR-like_sensor"/>
</dbReference>
<evidence type="ECO:0000313" key="6">
    <source>
        <dbReference type="EMBL" id="CAJ1001878.1"/>
    </source>
</evidence>
<dbReference type="SMART" id="SM00354">
    <property type="entry name" value="HTH_LACI"/>
    <property type="match status" value="1"/>
</dbReference>
<accession>A0AA48M949</accession>
<dbReference type="PRINTS" id="PR00036">
    <property type="entry name" value="HTHLACI"/>
</dbReference>
<dbReference type="EMBL" id="OY569118">
    <property type="protein sequence ID" value="CAJ1001878.1"/>
    <property type="molecule type" value="Genomic_DNA"/>
</dbReference>
<keyword evidence="3" id="KW-0804">Transcription</keyword>
<dbReference type="PROSITE" id="PS00356">
    <property type="entry name" value="HTH_LACI_1"/>
    <property type="match status" value="1"/>
</dbReference>
<keyword evidence="1" id="KW-0805">Transcription regulation</keyword>
<reference evidence="6" key="1">
    <citation type="submission" date="2023-07" db="EMBL/GenBank/DDBJ databases">
        <authorList>
            <person name="Ivanov I."/>
            <person name="Teneva D."/>
            <person name="Stoikov I."/>
        </authorList>
    </citation>
    <scope>NUCLEOTIDE SEQUENCE</scope>
    <source>
        <strain evidence="6">4475</strain>
    </source>
</reference>
<dbReference type="RefSeq" id="WP_304415248.1">
    <property type="nucleotide sequence ID" value="NZ_OY569118.1"/>
</dbReference>
<dbReference type="PANTHER" id="PTHR30146">
    <property type="entry name" value="LACI-RELATED TRANSCRIPTIONAL REPRESSOR"/>
    <property type="match status" value="1"/>
</dbReference>
<keyword evidence="7" id="KW-1185">Reference proteome</keyword>
<keyword evidence="2" id="KW-0238">DNA-binding</keyword>
<dbReference type="GO" id="GO:0003700">
    <property type="term" value="F:DNA-binding transcription factor activity"/>
    <property type="evidence" value="ECO:0007669"/>
    <property type="project" value="TreeGrafter"/>
</dbReference>
<dbReference type="CDD" id="cd06267">
    <property type="entry name" value="PBP1_LacI_sugar_binding-like"/>
    <property type="match status" value="1"/>
</dbReference>
<dbReference type="InterPro" id="IPR028082">
    <property type="entry name" value="Peripla_BP_I"/>
</dbReference>
<gene>
    <name evidence="6" type="ORF">BSPP4475_06065</name>
</gene>
<name>A0AA48M949_9BACL</name>
<dbReference type="PANTHER" id="PTHR30146:SF147">
    <property type="entry name" value="HTH-TYPE TRANSCRIPTIONAL REGULATOR DEGA"/>
    <property type="match status" value="1"/>
</dbReference>
<evidence type="ECO:0000256" key="3">
    <source>
        <dbReference type="ARBA" id="ARBA00023163"/>
    </source>
</evidence>
<dbReference type="SUPFAM" id="SSF53822">
    <property type="entry name" value="Periplasmic binding protein-like I"/>
    <property type="match status" value="1"/>
</dbReference>
<proteinExistence type="predicted"/>
<dbReference type="Pfam" id="PF00356">
    <property type="entry name" value="LacI"/>
    <property type="match status" value="1"/>
</dbReference>
<evidence type="ECO:0000259" key="4">
    <source>
        <dbReference type="PROSITE" id="PS50932"/>
    </source>
</evidence>
<dbReference type="Pfam" id="PF13377">
    <property type="entry name" value="Peripla_BP_3"/>
    <property type="match status" value="1"/>
</dbReference>
<evidence type="ECO:0000259" key="5">
    <source>
        <dbReference type="PROSITE" id="PS50943"/>
    </source>
</evidence>
<feature type="domain" description="HTH lacI-type" evidence="4">
    <location>
        <begin position="3"/>
        <end position="57"/>
    </location>
</feature>
<dbReference type="InterPro" id="IPR000843">
    <property type="entry name" value="HTH_LacI"/>
</dbReference>
<feature type="domain" description="HTH cro/C1-type" evidence="5">
    <location>
        <begin position="4"/>
        <end position="47"/>
    </location>
</feature>
<dbReference type="GO" id="GO:0000976">
    <property type="term" value="F:transcription cis-regulatory region binding"/>
    <property type="evidence" value="ECO:0007669"/>
    <property type="project" value="TreeGrafter"/>
</dbReference>
<dbReference type="Gene3D" id="3.40.50.2300">
    <property type="match status" value="2"/>
</dbReference>
<evidence type="ECO:0000256" key="2">
    <source>
        <dbReference type="ARBA" id="ARBA00023125"/>
    </source>
</evidence>
<sequence length="339" mass="37634">MKTTIYDVAKKAGVSISTVSRVINNTGRISAKTKKKVLDVIEQLGYQPSVVASALTGKRTRTIGLIIPDVANPFFAELARRVEDRGRELGFNLLMCNTDNNPDTEDMYLSLLRQKSVDGIIIGTNARNHRVLRELLEENLPVALIAQDIPELMIDVVAVDDYLGGYQAAQHLVSLGHKRIAILVGNMNRTSDKYRLEAFRQALEDNGLELTEDLVIRTDYSREDGKRAARELLTSPKRPTAIFACFDFLAIGVYQAAKELGLRIPDDVSVVGFDNTILASIVDPPLTTIAQPIDEMGRQVMDLLVREIEGDKKTKQRVILPPELIIRQSTKPISQADGR</sequence>
<dbReference type="Proteomes" id="UP001189619">
    <property type="component" value="Chromosome"/>
</dbReference>
<dbReference type="AlphaFoldDB" id="A0AA48M949"/>
<organism evidence="6 7">
    <name type="scientific">Brevibacillus aydinogluensis</name>
    <dbReference type="NCBI Taxonomy" id="927786"/>
    <lineage>
        <taxon>Bacteria</taxon>
        <taxon>Bacillati</taxon>
        <taxon>Bacillota</taxon>
        <taxon>Bacilli</taxon>
        <taxon>Bacillales</taxon>
        <taxon>Paenibacillaceae</taxon>
        <taxon>Brevibacillus</taxon>
    </lineage>
</organism>
<dbReference type="InterPro" id="IPR010982">
    <property type="entry name" value="Lambda_DNA-bd_dom_sf"/>
</dbReference>
<evidence type="ECO:0000256" key="1">
    <source>
        <dbReference type="ARBA" id="ARBA00023015"/>
    </source>
</evidence>
<dbReference type="PROSITE" id="PS50932">
    <property type="entry name" value="HTH_LACI_2"/>
    <property type="match status" value="1"/>
</dbReference>
<dbReference type="PROSITE" id="PS50943">
    <property type="entry name" value="HTH_CROC1"/>
    <property type="match status" value="1"/>
</dbReference>
<evidence type="ECO:0000313" key="7">
    <source>
        <dbReference type="Proteomes" id="UP001189619"/>
    </source>
</evidence>
<dbReference type="SUPFAM" id="SSF47413">
    <property type="entry name" value="lambda repressor-like DNA-binding domains"/>
    <property type="match status" value="1"/>
</dbReference>
<dbReference type="KEGG" id="bayd:BSPP4475_06065"/>
<dbReference type="CDD" id="cd01392">
    <property type="entry name" value="HTH_LacI"/>
    <property type="match status" value="1"/>
</dbReference>